<dbReference type="AlphaFoldDB" id="A0A8T1W2Y5"/>
<name>A0A8T1W2Y5_9STRA</name>
<dbReference type="EMBL" id="JAGDFM010000064">
    <property type="protein sequence ID" value="KAG7388242.1"/>
    <property type="molecule type" value="Genomic_DNA"/>
</dbReference>
<proteinExistence type="predicted"/>
<sequence length="239" mass="26665">MTIVTTPTYFVLLAGMFRLVVGGRLVWEILKHQGQLFRFAVFLSAQTLMSIIYPAYQALFHAAAGTGNELLVVALLPVVKLFMKIVIALSFRRTHDMMPEAVIFSVDFFNAFYIVTSMQSASSTTTVDVIMATDVLNTFVALNSLQQATASITNQLRETICSDEPQLDLLGALCSLCRRPKEMEMQERTQIQLRSCIPYRLSTANADLVDRLSKVRGFRPHARSFSSNTSGSNVRKHST</sequence>
<evidence type="ECO:0000313" key="2">
    <source>
        <dbReference type="EMBL" id="KAG7388242.1"/>
    </source>
</evidence>
<evidence type="ECO:0000313" key="3">
    <source>
        <dbReference type="Proteomes" id="UP000694044"/>
    </source>
</evidence>
<feature type="transmembrane region" description="Helical" evidence="1">
    <location>
        <begin position="71"/>
        <end position="91"/>
    </location>
</feature>
<keyword evidence="2" id="KW-0378">Hydrolase</keyword>
<comment type="caution">
    <text evidence="2">The sequence shown here is derived from an EMBL/GenBank/DDBJ whole genome shotgun (WGS) entry which is preliminary data.</text>
</comment>
<dbReference type="OrthoDB" id="97427at2759"/>
<reference evidence="2" key="1">
    <citation type="submission" date="2021-02" db="EMBL/GenBank/DDBJ databases">
        <authorList>
            <person name="Palmer J.M."/>
        </authorList>
    </citation>
    <scope>NUCLEOTIDE SEQUENCE</scope>
    <source>
        <strain evidence="2">SCRP734</strain>
    </source>
</reference>
<organism evidence="2 3">
    <name type="scientific">Phytophthora pseudosyringae</name>
    <dbReference type="NCBI Taxonomy" id="221518"/>
    <lineage>
        <taxon>Eukaryota</taxon>
        <taxon>Sar</taxon>
        <taxon>Stramenopiles</taxon>
        <taxon>Oomycota</taxon>
        <taxon>Peronosporomycetes</taxon>
        <taxon>Peronosporales</taxon>
        <taxon>Peronosporaceae</taxon>
        <taxon>Phytophthora</taxon>
    </lineage>
</organism>
<gene>
    <name evidence="2" type="primary">HDHD3_5</name>
    <name evidence="2" type="ORF">PHYPSEUDO_012900</name>
</gene>
<feature type="transmembrane region" description="Helical" evidence="1">
    <location>
        <begin position="6"/>
        <end position="27"/>
    </location>
</feature>
<keyword evidence="3" id="KW-1185">Reference proteome</keyword>
<evidence type="ECO:0000256" key="1">
    <source>
        <dbReference type="SAM" id="Phobius"/>
    </source>
</evidence>
<feature type="transmembrane region" description="Helical" evidence="1">
    <location>
        <begin position="39"/>
        <end position="59"/>
    </location>
</feature>
<keyword evidence="1" id="KW-1133">Transmembrane helix</keyword>
<keyword evidence="1" id="KW-0812">Transmembrane</keyword>
<protein>
    <submittedName>
        <fullName evidence="2">Haloacid dehalogenase-like hydrolase domain-containing protein 3</fullName>
    </submittedName>
</protein>
<dbReference type="GO" id="GO:0016787">
    <property type="term" value="F:hydrolase activity"/>
    <property type="evidence" value="ECO:0007669"/>
    <property type="project" value="UniProtKB-KW"/>
</dbReference>
<dbReference type="Proteomes" id="UP000694044">
    <property type="component" value="Unassembled WGS sequence"/>
</dbReference>
<accession>A0A8T1W2Y5</accession>
<keyword evidence="1" id="KW-0472">Membrane</keyword>